<dbReference type="EMBL" id="CP063361">
    <property type="protein sequence ID" value="UOD28810.1"/>
    <property type="molecule type" value="Genomic_DNA"/>
</dbReference>
<name>A0ABY4A231_9BURK</name>
<gene>
    <name evidence="1" type="ORF">INH39_25715</name>
</gene>
<evidence type="ECO:0000313" key="2">
    <source>
        <dbReference type="Proteomes" id="UP000831532"/>
    </source>
</evidence>
<dbReference type="Proteomes" id="UP000831532">
    <property type="component" value="Chromosome"/>
</dbReference>
<proteinExistence type="predicted"/>
<protein>
    <submittedName>
        <fullName evidence="1">Uncharacterized protein</fullName>
    </submittedName>
</protein>
<reference evidence="1 2" key="1">
    <citation type="submission" date="2020-10" db="EMBL/GenBank/DDBJ databases">
        <title>Genome analysis of Massilia species.</title>
        <authorList>
            <person name="Jung D.-H."/>
        </authorList>
    </citation>
    <scope>NUCLEOTIDE SEQUENCE [LARGE SCALE GENOMIC DNA]</scope>
    <source>
        <strain evidence="2">sipir</strain>
    </source>
</reference>
<accession>A0ABY4A231</accession>
<dbReference type="RefSeq" id="WP_243489955.1">
    <property type="nucleotide sequence ID" value="NZ_CP063361.1"/>
</dbReference>
<sequence>MKFELYDFITVREINEFKKWTAGLQKKDRAKLNHKIDQLALTGTALHPHVLTDTEVPGIHKLRIQGNPKLRPLLCNGPGSINSEFTFLLGAKEVGGGWDPTKAPEKAKLNKEILKNDITRRRIKHERVT</sequence>
<evidence type="ECO:0000313" key="1">
    <source>
        <dbReference type="EMBL" id="UOD28810.1"/>
    </source>
</evidence>
<keyword evidence="2" id="KW-1185">Reference proteome</keyword>
<organism evidence="1 2">
    <name type="scientific">Massilia violaceinigra</name>
    <dbReference type="NCBI Taxonomy" id="2045208"/>
    <lineage>
        <taxon>Bacteria</taxon>
        <taxon>Pseudomonadati</taxon>
        <taxon>Pseudomonadota</taxon>
        <taxon>Betaproteobacteria</taxon>
        <taxon>Burkholderiales</taxon>
        <taxon>Oxalobacteraceae</taxon>
        <taxon>Telluria group</taxon>
        <taxon>Massilia</taxon>
    </lineage>
</organism>